<keyword evidence="2" id="KW-1185">Reference proteome</keyword>
<accession>A0AAD3S397</accession>
<evidence type="ECO:0000313" key="2">
    <source>
        <dbReference type="Proteomes" id="UP001279734"/>
    </source>
</evidence>
<dbReference type="EMBL" id="BSYO01000004">
    <property type="protein sequence ID" value="GMH03667.1"/>
    <property type="molecule type" value="Genomic_DNA"/>
</dbReference>
<protein>
    <submittedName>
        <fullName evidence="1">Uncharacterized protein</fullName>
    </submittedName>
</protein>
<evidence type="ECO:0000313" key="1">
    <source>
        <dbReference type="EMBL" id="GMH03667.1"/>
    </source>
</evidence>
<name>A0AAD3S397_NEPGR</name>
<reference evidence="1" key="1">
    <citation type="submission" date="2023-05" db="EMBL/GenBank/DDBJ databases">
        <title>Nepenthes gracilis genome sequencing.</title>
        <authorList>
            <person name="Fukushima K."/>
        </authorList>
    </citation>
    <scope>NUCLEOTIDE SEQUENCE</scope>
    <source>
        <strain evidence="1">SING2019-196</strain>
    </source>
</reference>
<organism evidence="1 2">
    <name type="scientific">Nepenthes gracilis</name>
    <name type="common">Slender pitcher plant</name>
    <dbReference type="NCBI Taxonomy" id="150966"/>
    <lineage>
        <taxon>Eukaryota</taxon>
        <taxon>Viridiplantae</taxon>
        <taxon>Streptophyta</taxon>
        <taxon>Embryophyta</taxon>
        <taxon>Tracheophyta</taxon>
        <taxon>Spermatophyta</taxon>
        <taxon>Magnoliopsida</taxon>
        <taxon>eudicotyledons</taxon>
        <taxon>Gunneridae</taxon>
        <taxon>Pentapetalae</taxon>
        <taxon>Caryophyllales</taxon>
        <taxon>Nepenthaceae</taxon>
        <taxon>Nepenthes</taxon>
    </lineage>
</organism>
<sequence>MFNEEKMRLAQNRGGTSKWVYFKRMDQLMPCPPPGGLLCGMDSGEYVFMNPRVYLNCSSGLDERSSEEFIVF</sequence>
<proteinExistence type="predicted"/>
<comment type="caution">
    <text evidence="1">The sequence shown here is derived from an EMBL/GenBank/DDBJ whole genome shotgun (WGS) entry which is preliminary data.</text>
</comment>
<gene>
    <name evidence="1" type="ORF">Nepgr_005506</name>
</gene>
<dbReference type="AlphaFoldDB" id="A0AAD3S397"/>
<dbReference type="Proteomes" id="UP001279734">
    <property type="component" value="Unassembled WGS sequence"/>
</dbReference>